<evidence type="ECO:0000313" key="3">
    <source>
        <dbReference type="Proteomes" id="UP000076929"/>
    </source>
</evidence>
<feature type="domain" description="Thioredoxin" evidence="1">
    <location>
        <begin position="34"/>
        <end position="146"/>
    </location>
</feature>
<dbReference type="Proteomes" id="UP000076929">
    <property type="component" value="Chromosome"/>
</dbReference>
<proteinExistence type="predicted"/>
<sequence>MTTPNRFVSGAIDLGEVKARADARQKAHEQGPASQGIATSIEVTMETLENEVLRRSTQVPVIVLVGTPRSPDSEQLKSDLSALAAQSELKFIFAYVNADTDADVAQVFGVQGLPSVIAVAAGRPLADFQGGQPAEALKQWTDQVIQAISGQLEGLPAQPSGKDADEEVEVEDPRFDAATDALNRGAFDEAIAVYDAILAEEPGHADAKQARDTAKLLARLSEVDSAVDVIVTADADPQSVDKAFAAADAAVVAGNPEAAFDRLVALLMISAGAQKDQVKERLLELFGMFEAADPRVLQARGKMASALF</sequence>
<dbReference type="GO" id="GO:0006950">
    <property type="term" value="P:response to stress"/>
    <property type="evidence" value="ECO:0007669"/>
    <property type="project" value="UniProtKB-ARBA"/>
</dbReference>
<dbReference type="KEGG" id="ccjz:ccrud_05875"/>
<dbReference type="STRING" id="1652495.ccrud_05875"/>
<dbReference type="SUPFAM" id="SSF52833">
    <property type="entry name" value="Thioredoxin-like"/>
    <property type="match status" value="1"/>
</dbReference>
<evidence type="ECO:0000313" key="2">
    <source>
        <dbReference type="EMBL" id="ANE03787.1"/>
    </source>
</evidence>
<gene>
    <name evidence="2" type="ORF">ccrud_05875</name>
</gene>
<dbReference type="OrthoDB" id="5181746at2"/>
<keyword evidence="3" id="KW-1185">Reference proteome</keyword>
<name>A0A172QSU6_9CORY</name>
<dbReference type="InterPro" id="IPR013766">
    <property type="entry name" value="Thioredoxin_domain"/>
</dbReference>
<dbReference type="AlphaFoldDB" id="A0A172QSU6"/>
<dbReference type="Gene3D" id="1.25.40.10">
    <property type="entry name" value="Tetratricopeptide repeat domain"/>
    <property type="match status" value="1"/>
</dbReference>
<dbReference type="Gene3D" id="3.40.30.10">
    <property type="entry name" value="Glutaredoxin"/>
    <property type="match status" value="1"/>
</dbReference>
<organism evidence="2 3">
    <name type="scientific">Corynebacterium crudilactis</name>
    <dbReference type="NCBI Taxonomy" id="1652495"/>
    <lineage>
        <taxon>Bacteria</taxon>
        <taxon>Bacillati</taxon>
        <taxon>Actinomycetota</taxon>
        <taxon>Actinomycetes</taxon>
        <taxon>Mycobacteriales</taxon>
        <taxon>Corynebacteriaceae</taxon>
        <taxon>Corynebacterium</taxon>
    </lineage>
</organism>
<dbReference type="Pfam" id="PF00085">
    <property type="entry name" value="Thioredoxin"/>
    <property type="match status" value="1"/>
</dbReference>
<dbReference type="CDD" id="cd02956">
    <property type="entry name" value="ybbN"/>
    <property type="match status" value="1"/>
</dbReference>
<dbReference type="Pfam" id="PF14561">
    <property type="entry name" value="TPR_20"/>
    <property type="match status" value="1"/>
</dbReference>
<reference evidence="2 3" key="1">
    <citation type="submission" date="2016-05" db="EMBL/GenBank/DDBJ databases">
        <title>Complete genome sequence of Corynebacterium crudilactis, a new Corynebacterium species isolated from raw cow's milk.</title>
        <authorList>
            <person name="Christian R."/>
            <person name="Zimmermann J."/>
            <person name="Lipski A."/>
            <person name="Kalinowski J."/>
        </authorList>
    </citation>
    <scope>NUCLEOTIDE SEQUENCE [LARGE SCALE GENOMIC DNA]</scope>
    <source>
        <strain evidence="2 3">JZ16</strain>
    </source>
</reference>
<evidence type="ECO:0000259" key="1">
    <source>
        <dbReference type="PROSITE" id="PS51352"/>
    </source>
</evidence>
<protein>
    <submittedName>
        <fullName evidence="2">Co-chaperone YbbN</fullName>
    </submittedName>
</protein>
<dbReference type="PROSITE" id="PS51352">
    <property type="entry name" value="THIOREDOXIN_2"/>
    <property type="match status" value="1"/>
</dbReference>
<dbReference type="InterPro" id="IPR011990">
    <property type="entry name" value="TPR-like_helical_dom_sf"/>
</dbReference>
<dbReference type="RefSeq" id="WP_066565286.1">
    <property type="nucleotide sequence ID" value="NZ_CP015622.1"/>
</dbReference>
<dbReference type="InterPro" id="IPR036249">
    <property type="entry name" value="Thioredoxin-like_sf"/>
</dbReference>
<accession>A0A172QSU6</accession>
<dbReference type="EMBL" id="CP015622">
    <property type="protein sequence ID" value="ANE03787.1"/>
    <property type="molecule type" value="Genomic_DNA"/>
</dbReference>